<keyword evidence="3" id="KW-1185">Reference proteome</keyword>
<proteinExistence type="predicted"/>
<evidence type="ECO:0000313" key="2">
    <source>
        <dbReference type="EMBL" id="WPB02043.1"/>
    </source>
</evidence>
<dbReference type="GeneID" id="90644285"/>
<protein>
    <submittedName>
        <fullName evidence="2">Uncharacterized protein</fullName>
    </submittedName>
</protein>
<name>A0ABZ0NR63_CERBT</name>
<dbReference type="Proteomes" id="UP001302367">
    <property type="component" value="Chromosome 4"/>
</dbReference>
<accession>A0ABZ0NR63</accession>
<reference evidence="2 3" key="1">
    <citation type="submission" date="2023-09" db="EMBL/GenBank/DDBJ databases">
        <title>Complete-Gapless Cercospora beticola genome.</title>
        <authorList>
            <person name="Wyatt N.A."/>
            <person name="Spanner R.E."/>
            <person name="Bolton M.D."/>
        </authorList>
    </citation>
    <scope>NUCLEOTIDE SEQUENCE [LARGE SCALE GENOMIC DNA]</scope>
    <source>
        <strain evidence="2">Cb09-40</strain>
    </source>
</reference>
<evidence type="ECO:0000256" key="1">
    <source>
        <dbReference type="SAM" id="MobiDB-lite"/>
    </source>
</evidence>
<feature type="compositionally biased region" description="Basic residues" evidence="1">
    <location>
        <begin position="119"/>
        <end position="128"/>
    </location>
</feature>
<dbReference type="EMBL" id="CP134187">
    <property type="protein sequence ID" value="WPB02043.1"/>
    <property type="molecule type" value="Genomic_DNA"/>
</dbReference>
<feature type="region of interest" description="Disordered" evidence="1">
    <location>
        <begin position="31"/>
        <end position="135"/>
    </location>
</feature>
<evidence type="ECO:0000313" key="3">
    <source>
        <dbReference type="Proteomes" id="UP001302367"/>
    </source>
</evidence>
<dbReference type="RefSeq" id="XP_065458894.1">
    <property type="nucleotide sequence ID" value="XM_065602822.1"/>
</dbReference>
<organism evidence="2 3">
    <name type="scientific">Cercospora beticola</name>
    <name type="common">Sugarbeet leaf spot fungus</name>
    <dbReference type="NCBI Taxonomy" id="122368"/>
    <lineage>
        <taxon>Eukaryota</taxon>
        <taxon>Fungi</taxon>
        <taxon>Dikarya</taxon>
        <taxon>Ascomycota</taxon>
        <taxon>Pezizomycotina</taxon>
        <taxon>Dothideomycetes</taxon>
        <taxon>Dothideomycetidae</taxon>
        <taxon>Mycosphaerellales</taxon>
        <taxon>Mycosphaerellaceae</taxon>
        <taxon>Cercospora</taxon>
    </lineage>
</organism>
<gene>
    <name evidence="2" type="ORF">RHO25_006677</name>
</gene>
<sequence>MACLVVKGAVNRQGTPVDSCVRAICLRQIESVDTSEDKSQEDSNSDGSGPNDDEAGIAELTATPRTSARDKSRARKATTPAEYHAAADDPRTVGTTANKRGRDLSASAFDSTADAPAKPRAKRRHPRKPAGDVTM</sequence>